<organism evidence="3 4">
    <name type="scientific">Lupinus luteus</name>
    <name type="common">European yellow lupine</name>
    <dbReference type="NCBI Taxonomy" id="3873"/>
    <lineage>
        <taxon>Eukaryota</taxon>
        <taxon>Viridiplantae</taxon>
        <taxon>Streptophyta</taxon>
        <taxon>Embryophyta</taxon>
        <taxon>Tracheophyta</taxon>
        <taxon>Spermatophyta</taxon>
        <taxon>Magnoliopsida</taxon>
        <taxon>eudicotyledons</taxon>
        <taxon>Gunneridae</taxon>
        <taxon>Pentapetalae</taxon>
        <taxon>rosids</taxon>
        <taxon>fabids</taxon>
        <taxon>Fabales</taxon>
        <taxon>Fabaceae</taxon>
        <taxon>Papilionoideae</taxon>
        <taxon>50 kb inversion clade</taxon>
        <taxon>genistoids sensu lato</taxon>
        <taxon>core genistoids</taxon>
        <taxon>Genisteae</taxon>
        <taxon>Lupinus</taxon>
    </lineage>
</organism>
<proteinExistence type="predicted"/>
<name>A0AAV1XUI4_LUPLU</name>
<protein>
    <recommendedName>
        <fullName evidence="5">Membrane lipoprotein</fullName>
    </recommendedName>
</protein>
<feature type="region of interest" description="Disordered" evidence="1">
    <location>
        <begin position="86"/>
        <end position="142"/>
    </location>
</feature>
<dbReference type="Proteomes" id="UP001497480">
    <property type="component" value="Unassembled WGS sequence"/>
</dbReference>
<keyword evidence="4" id="KW-1185">Reference proteome</keyword>
<feature type="compositionally biased region" description="Polar residues" evidence="1">
    <location>
        <begin position="114"/>
        <end position="130"/>
    </location>
</feature>
<dbReference type="AlphaFoldDB" id="A0AAV1XUI4"/>
<evidence type="ECO:0008006" key="5">
    <source>
        <dbReference type="Google" id="ProtNLM"/>
    </source>
</evidence>
<evidence type="ECO:0000313" key="3">
    <source>
        <dbReference type="EMBL" id="CAL0325207.1"/>
    </source>
</evidence>
<feature type="transmembrane region" description="Helical" evidence="2">
    <location>
        <begin position="42"/>
        <end position="67"/>
    </location>
</feature>
<keyword evidence="2" id="KW-0472">Membrane</keyword>
<sequence length="142" mass="14886">MPVSDPSSGRTFIWLITCFLFISILAGGACLVAYMVLPESEIASWLPVLGVSLVCLPWAFWFFTFLYRVFSRCCGYRGVRVGNNGNGGGGGGGGRNNNEGSVNAGGNVDVEGAGQSSKGGELNRASSIASHESEMPLARSIT</sequence>
<evidence type="ECO:0000256" key="1">
    <source>
        <dbReference type="SAM" id="MobiDB-lite"/>
    </source>
</evidence>
<gene>
    <name evidence="3" type="ORF">LLUT_LOCUS26267</name>
</gene>
<dbReference type="PANTHER" id="PTHR34964:SF1">
    <property type="entry name" value="MEMBRANE LIPOPROTEIN"/>
    <property type="match status" value="1"/>
</dbReference>
<keyword evidence="2" id="KW-1133">Transmembrane helix</keyword>
<comment type="caution">
    <text evidence="3">The sequence shown here is derived from an EMBL/GenBank/DDBJ whole genome shotgun (WGS) entry which is preliminary data.</text>
</comment>
<accession>A0AAV1XUI4</accession>
<feature type="transmembrane region" description="Helical" evidence="2">
    <location>
        <begin position="12"/>
        <end position="36"/>
    </location>
</feature>
<reference evidence="3 4" key="1">
    <citation type="submission" date="2024-03" db="EMBL/GenBank/DDBJ databases">
        <authorList>
            <person name="Martinez-Hernandez J."/>
        </authorList>
    </citation>
    <scope>NUCLEOTIDE SEQUENCE [LARGE SCALE GENOMIC DNA]</scope>
</reference>
<dbReference type="PANTHER" id="PTHR34964">
    <property type="entry name" value="MEMBRANE LIPOPROTEIN-RELATED"/>
    <property type="match status" value="1"/>
</dbReference>
<dbReference type="EMBL" id="CAXHTB010000018">
    <property type="protein sequence ID" value="CAL0325207.1"/>
    <property type="molecule type" value="Genomic_DNA"/>
</dbReference>
<feature type="compositionally biased region" description="Gly residues" evidence="1">
    <location>
        <begin position="86"/>
        <end position="95"/>
    </location>
</feature>
<evidence type="ECO:0000313" key="4">
    <source>
        <dbReference type="Proteomes" id="UP001497480"/>
    </source>
</evidence>
<evidence type="ECO:0000256" key="2">
    <source>
        <dbReference type="SAM" id="Phobius"/>
    </source>
</evidence>
<keyword evidence="2" id="KW-0812">Transmembrane</keyword>